<keyword evidence="1" id="KW-0472">Membrane</keyword>
<sequence length="151" mass="17202">KKVSLDVWIQLIGMLSIVASLIFVGLEMRQSQRIALAAQTQERTAMGMANFLGFLEAGINLDNVIRLETETLSAEELGARRINAHNQWYIAENDFIQFQNGLMSADTYEAKKANLVDQMSRCDLRPIYEFRKNYFSTEFVEMIEPVGDPCN</sequence>
<feature type="transmembrane region" description="Helical" evidence="1">
    <location>
        <begin position="7"/>
        <end position="26"/>
    </location>
</feature>
<feature type="non-terminal residue" evidence="2">
    <location>
        <position position="1"/>
    </location>
</feature>
<gene>
    <name evidence="2" type="ORF">METZ01_LOCUS233820</name>
</gene>
<keyword evidence="1" id="KW-1133">Transmembrane helix</keyword>
<organism evidence="2">
    <name type="scientific">marine metagenome</name>
    <dbReference type="NCBI Taxonomy" id="408172"/>
    <lineage>
        <taxon>unclassified sequences</taxon>
        <taxon>metagenomes</taxon>
        <taxon>ecological metagenomes</taxon>
    </lineage>
</organism>
<accession>A0A382H0W6</accession>
<evidence type="ECO:0000313" key="2">
    <source>
        <dbReference type="EMBL" id="SVB80966.1"/>
    </source>
</evidence>
<reference evidence="2" key="1">
    <citation type="submission" date="2018-05" db="EMBL/GenBank/DDBJ databases">
        <authorList>
            <person name="Lanie J.A."/>
            <person name="Ng W.-L."/>
            <person name="Kazmierczak K.M."/>
            <person name="Andrzejewski T.M."/>
            <person name="Davidsen T.M."/>
            <person name="Wayne K.J."/>
            <person name="Tettelin H."/>
            <person name="Glass J.I."/>
            <person name="Rusch D."/>
            <person name="Podicherti R."/>
            <person name="Tsui H.-C.T."/>
            <person name="Winkler M.E."/>
        </authorList>
    </citation>
    <scope>NUCLEOTIDE SEQUENCE</scope>
</reference>
<dbReference type="AlphaFoldDB" id="A0A382H0W6"/>
<keyword evidence="1" id="KW-0812">Transmembrane</keyword>
<evidence type="ECO:0000256" key="1">
    <source>
        <dbReference type="SAM" id="Phobius"/>
    </source>
</evidence>
<proteinExistence type="predicted"/>
<name>A0A382H0W6_9ZZZZ</name>
<dbReference type="EMBL" id="UINC01058560">
    <property type="protein sequence ID" value="SVB80966.1"/>
    <property type="molecule type" value="Genomic_DNA"/>
</dbReference>
<protein>
    <submittedName>
        <fullName evidence="2">Uncharacterized protein</fullName>
    </submittedName>
</protein>